<feature type="transmembrane region" description="Helical" evidence="1">
    <location>
        <begin position="51"/>
        <end position="73"/>
    </location>
</feature>
<evidence type="ECO:0008006" key="4">
    <source>
        <dbReference type="Google" id="ProtNLM"/>
    </source>
</evidence>
<keyword evidence="1" id="KW-0472">Membrane</keyword>
<reference evidence="2" key="1">
    <citation type="submission" date="2023-10" db="EMBL/GenBank/DDBJ databases">
        <title>Genome assembly of Pristionchus species.</title>
        <authorList>
            <person name="Yoshida K."/>
            <person name="Sommer R.J."/>
        </authorList>
    </citation>
    <scope>NUCLEOTIDE SEQUENCE</scope>
    <source>
        <strain evidence="2">RS5133</strain>
    </source>
</reference>
<dbReference type="InterPro" id="IPR019422">
    <property type="entry name" value="7TM_GPCR_serpentine_rcpt_Srh"/>
</dbReference>
<accession>A0AAV5UQZ6</accession>
<dbReference type="Pfam" id="PF10318">
    <property type="entry name" value="7TM_GPCR_Srh"/>
    <property type="match status" value="1"/>
</dbReference>
<dbReference type="Proteomes" id="UP001432322">
    <property type="component" value="Unassembled WGS sequence"/>
</dbReference>
<gene>
    <name evidence="2" type="ORF">PFISCL1PPCAC_844</name>
</gene>
<feature type="non-terminal residue" evidence="2">
    <location>
        <position position="136"/>
    </location>
</feature>
<feature type="transmembrane region" description="Helical" evidence="1">
    <location>
        <begin position="6"/>
        <end position="30"/>
    </location>
</feature>
<dbReference type="AlphaFoldDB" id="A0AAV5UQZ6"/>
<protein>
    <recommendedName>
        <fullName evidence="4">G protein-coupled receptor</fullName>
    </recommendedName>
</protein>
<keyword evidence="1" id="KW-1133">Transmembrane helix</keyword>
<proteinExistence type="predicted"/>
<name>A0AAV5UQZ6_9BILA</name>
<organism evidence="2 3">
    <name type="scientific">Pristionchus fissidentatus</name>
    <dbReference type="NCBI Taxonomy" id="1538716"/>
    <lineage>
        <taxon>Eukaryota</taxon>
        <taxon>Metazoa</taxon>
        <taxon>Ecdysozoa</taxon>
        <taxon>Nematoda</taxon>
        <taxon>Chromadorea</taxon>
        <taxon>Rhabditida</taxon>
        <taxon>Rhabditina</taxon>
        <taxon>Diplogasteromorpha</taxon>
        <taxon>Diplogasteroidea</taxon>
        <taxon>Neodiplogasteridae</taxon>
        <taxon>Pristionchus</taxon>
    </lineage>
</organism>
<feature type="non-terminal residue" evidence="2">
    <location>
        <position position="1"/>
    </location>
</feature>
<evidence type="ECO:0000313" key="2">
    <source>
        <dbReference type="EMBL" id="GMT09547.1"/>
    </source>
</evidence>
<keyword evidence="1" id="KW-0812">Transmembrane</keyword>
<sequence>SQVFVAFAVLSVIASAITALLFVFTSKRIIMTLSDSRSRLSKTSKRMHTRAIAALRAQSVVPLLIVTLPLNLLMLTNSALPSLPWFFYVIITGMPALQSIFSSLITIYFQTSYRSFFLSLLSPCLRALPIQYVMSS</sequence>
<evidence type="ECO:0000313" key="3">
    <source>
        <dbReference type="Proteomes" id="UP001432322"/>
    </source>
</evidence>
<dbReference type="EMBL" id="BTSY01000001">
    <property type="protein sequence ID" value="GMT09547.1"/>
    <property type="molecule type" value="Genomic_DNA"/>
</dbReference>
<feature type="transmembrane region" description="Helical" evidence="1">
    <location>
        <begin position="85"/>
        <end position="109"/>
    </location>
</feature>
<comment type="caution">
    <text evidence="2">The sequence shown here is derived from an EMBL/GenBank/DDBJ whole genome shotgun (WGS) entry which is preliminary data.</text>
</comment>
<evidence type="ECO:0000256" key="1">
    <source>
        <dbReference type="SAM" id="Phobius"/>
    </source>
</evidence>
<dbReference type="SUPFAM" id="SSF81321">
    <property type="entry name" value="Family A G protein-coupled receptor-like"/>
    <property type="match status" value="1"/>
</dbReference>
<keyword evidence="3" id="KW-1185">Reference proteome</keyword>